<keyword evidence="1" id="KW-0812">Transmembrane</keyword>
<evidence type="ECO:0000313" key="3">
    <source>
        <dbReference type="Proteomes" id="UP000244727"/>
    </source>
</evidence>
<gene>
    <name evidence="2" type="ORF">HARCEL1_12455</name>
</gene>
<evidence type="ECO:0000313" key="2">
    <source>
        <dbReference type="EMBL" id="AWB28453.1"/>
    </source>
</evidence>
<dbReference type="KEGG" id="harc:HARCEL1_12455"/>
<keyword evidence="3" id="KW-1185">Reference proteome</keyword>
<keyword evidence="1" id="KW-1133">Transmembrane helix</keyword>
<reference evidence="2 3" key="1">
    <citation type="submission" date="2018-04" db="EMBL/GenBank/DDBJ databases">
        <title>Halococcoides cellulosivorans gen. nov., sp. nov., an extremely halophilic cellulose-utilizing haloarchaeon from hypersaline lakes.</title>
        <authorList>
            <person name="Sorokin D.Y."/>
            <person name="Toshchakov S.V."/>
            <person name="Samarov N.I."/>
            <person name="Korzhenkov A."/>
            <person name="Kublanov I.V."/>
        </authorList>
    </citation>
    <scope>NUCLEOTIDE SEQUENCE [LARGE SCALE GENOMIC DNA]</scope>
    <source>
        <strain evidence="2 3">HArcel1</strain>
    </source>
</reference>
<dbReference type="RefSeq" id="WP_108383901.1">
    <property type="nucleotide sequence ID" value="NZ_CP028858.1"/>
</dbReference>
<sequence>MGRIPSWAKVVLFLSSYSPLYIIVALRAHDAVHSILGYRLEPVAVGFLELSYLSIGSLILTVVSVAFLTIMIRMNRTRQGQLSEIEQYRNRSDMFTEYLLVYIFPFIVFEFANVFDVAAFLVLFVTVAAIVIRSNRLFVNPVLVAFRYRVYEVETEQDKRILLTKDRLDGNDITINTARISSEVYITTRQ</sequence>
<organism evidence="2 3">
    <name type="scientific">Halococcoides cellulosivorans</name>
    <dbReference type="NCBI Taxonomy" id="1679096"/>
    <lineage>
        <taxon>Archaea</taxon>
        <taxon>Methanobacteriati</taxon>
        <taxon>Methanobacteriota</taxon>
        <taxon>Stenosarchaea group</taxon>
        <taxon>Halobacteria</taxon>
        <taxon>Halobacteriales</taxon>
        <taxon>Haloarculaceae</taxon>
        <taxon>Halococcoides</taxon>
    </lineage>
</organism>
<dbReference type="GeneID" id="36513332"/>
<dbReference type="AlphaFoldDB" id="A0A2R4X421"/>
<feature type="transmembrane region" description="Helical" evidence="1">
    <location>
        <begin position="118"/>
        <end position="139"/>
    </location>
</feature>
<evidence type="ECO:0000256" key="1">
    <source>
        <dbReference type="SAM" id="Phobius"/>
    </source>
</evidence>
<feature type="transmembrane region" description="Helical" evidence="1">
    <location>
        <begin position="52"/>
        <end position="74"/>
    </location>
</feature>
<protein>
    <submittedName>
        <fullName evidence="2">Uncharacterized protein</fullName>
    </submittedName>
</protein>
<accession>A0A2R4X421</accession>
<proteinExistence type="predicted"/>
<dbReference type="Proteomes" id="UP000244727">
    <property type="component" value="Chromosome"/>
</dbReference>
<name>A0A2R4X421_9EURY</name>
<dbReference type="EMBL" id="CP028858">
    <property type="protein sequence ID" value="AWB28453.1"/>
    <property type="molecule type" value="Genomic_DNA"/>
</dbReference>
<keyword evidence="1" id="KW-0472">Membrane</keyword>
<feature type="transmembrane region" description="Helical" evidence="1">
    <location>
        <begin position="95"/>
        <end position="112"/>
    </location>
</feature>